<evidence type="ECO:0000259" key="3">
    <source>
        <dbReference type="PROSITE" id="PS50097"/>
    </source>
</evidence>
<dbReference type="SMART" id="SM00612">
    <property type="entry name" value="Kelch"/>
    <property type="match status" value="2"/>
</dbReference>
<name>A0A4C1WIQ2_EUMVA</name>
<protein>
    <submittedName>
        <fullName evidence="4">Actin-binding protein IPP</fullName>
    </submittedName>
</protein>
<dbReference type="SUPFAM" id="SSF117281">
    <property type="entry name" value="Kelch motif"/>
    <property type="match status" value="1"/>
</dbReference>
<dbReference type="STRING" id="151549.A0A4C1WIQ2"/>
<keyword evidence="1" id="KW-0880">Kelch repeat</keyword>
<dbReference type="Gene3D" id="1.25.40.420">
    <property type="match status" value="1"/>
</dbReference>
<reference evidence="4 5" key="1">
    <citation type="journal article" date="2019" name="Commun. Biol.">
        <title>The bagworm genome reveals a unique fibroin gene that provides high tensile strength.</title>
        <authorList>
            <person name="Kono N."/>
            <person name="Nakamura H."/>
            <person name="Ohtoshi R."/>
            <person name="Tomita M."/>
            <person name="Numata K."/>
            <person name="Arakawa K."/>
        </authorList>
    </citation>
    <scope>NUCLEOTIDE SEQUENCE [LARGE SCALE GENOMIC DNA]</scope>
</reference>
<dbReference type="InterPro" id="IPR011333">
    <property type="entry name" value="SKP1/BTB/POZ_sf"/>
</dbReference>
<dbReference type="Pfam" id="PF01344">
    <property type="entry name" value="Kelch_1"/>
    <property type="match status" value="2"/>
</dbReference>
<dbReference type="Pfam" id="PF07707">
    <property type="entry name" value="BACK"/>
    <property type="match status" value="1"/>
</dbReference>
<comment type="caution">
    <text evidence="4">The sequence shown here is derived from an EMBL/GenBank/DDBJ whole genome shotgun (WGS) entry which is preliminary data.</text>
</comment>
<dbReference type="PANTHER" id="PTHR45632:SF3">
    <property type="entry name" value="KELCH-LIKE PROTEIN 32"/>
    <property type="match status" value="1"/>
</dbReference>
<dbReference type="Gene3D" id="2.120.10.80">
    <property type="entry name" value="Kelch-type beta propeller"/>
    <property type="match status" value="1"/>
</dbReference>
<keyword evidence="2" id="KW-0677">Repeat</keyword>
<dbReference type="OrthoDB" id="10249567at2759"/>
<dbReference type="SMART" id="SM00875">
    <property type="entry name" value="BACK"/>
    <property type="match status" value="1"/>
</dbReference>
<dbReference type="InterPro" id="IPR015915">
    <property type="entry name" value="Kelch-typ_b-propeller"/>
</dbReference>
<evidence type="ECO:0000313" key="4">
    <source>
        <dbReference type="EMBL" id="GBP51336.1"/>
    </source>
</evidence>
<dbReference type="PANTHER" id="PTHR45632">
    <property type="entry name" value="LD33804P"/>
    <property type="match status" value="1"/>
</dbReference>
<dbReference type="SMART" id="SM00225">
    <property type="entry name" value="BTB"/>
    <property type="match status" value="1"/>
</dbReference>
<dbReference type="SUPFAM" id="SSF54695">
    <property type="entry name" value="POZ domain"/>
    <property type="match status" value="1"/>
</dbReference>
<dbReference type="Pfam" id="PF00651">
    <property type="entry name" value="BTB"/>
    <property type="match status" value="1"/>
</dbReference>
<proteinExistence type="predicted"/>
<evidence type="ECO:0000256" key="2">
    <source>
        <dbReference type="ARBA" id="ARBA00022737"/>
    </source>
</evidence>
<dbReference type="InterPro" id="IPR006652">
    <property type="entry name" value="Kelch_1"/>
</dbReference>
<sequence>MEFHDNEIVFSSKTAVAKFEECRQNLRFCDVTLQSGQVAVKAHRVVLAAASPYFEALFEDGLQEPKELVNCSDIPSDVLPTLVDFLYTGHVTFQSSTAHELMAAAHMLHLDSLITGCARYLRTQLNTSNALSMLSFAETLGCTKLTEYALDYIGEYWTVIAQRKELLELSLTTFITILSSDRFVTDNELGVIFAIVRWLEHKPAARAPHCFELVRHLRLGRVPADIMDEIWRVVRDMRVMGGLELYKMEAIANARVRSRGAFFTVKSGRISKYDVNKNVWEDLVAMDACREDHSLVALGSRVYMVGGQEGSQRLRSGEAYDLATNKWSPVASLNEGRSHFALAALKGKLYAFGGYGDNGKLHSVEVYDPRTDVWLRAGDLPQTMADLRAVTYKAVPVKNYWKTLDWEVLATRRIHQTLRRPTIISSGQWRMLCQSSGSHHMKISKNWIDSWIASKDKEFFRFRIQKLPERWKKVVASDGQYSD</sequence>
<evidence type="ECO:0000313" key="5">
    <source>
        <dbReference type="Proteomes" id="UP000299102"/>
    </source>
</evidence>
<dbReference type="InterPro" id="IPR000210">
    <property type="entry name" value="BTB/POZ_dom"/>
</dbReference>
<dbReference type="AlphaFoldDB" id="A0A4C1WIQ2"/>
<feature type="domain" description="BTB" evidence="3">
    <location>
        <begin position="29"/>
        <end position="95"/>
    </location>
</feature>
<dbReference type="InterPro" id="IPR011705">
    <property type="entry name" value="BACK"/>
</dbReference>
<dbReference type="EMBL" id="BGZK01000579">
    <property type="protein sequence ID" value="GBP51336.1"/>
    <property type="molecule type" value="Genomic_DNA"/>
</dbReference>
<dbReference type="PROSITE" id="PS50097">
    <property type="entry name" value="BTB"/>
    <property type="match status" value="1"/>
</dbReference>
<keyword evidence="5" id="KW-1185">Reference proteome</keyword>
<organism evidence="4 5">
    <name type="scientific">Eumeta variegata</name>
    <name type="common">Bagworm moth</name>
    <name type="synonym">Eumeta japonica</name>
    <dbReference type="NCBI Taxonomy" id="151549"/>
    <lineage>
        <taxon>Eukaryota</taxon>
        <taxon>Metazoa</taxon>
        <taxon>Ecdysozoa</taxon>
        <taxon>Arthropoda</taxon>
        <taxon>Hexapoda</taxon>
        <taxon>Insecta</taxon>
        <taxon>Pterygota</taxon>
        <taxon>Neoptera</taxon>
        <taxon>Endopterygota</taxon>
        <taxon>Lepidoptera</taxon>
        <taxon>Glossata</taxon>
        <taxon>Ditrysia</taxon>
        <taxon>Tineoidea</taxon>
        <taxon>Psychidae</taxon>
        <taxon>Oiketicinae</taxon>
        <taxon>Eumeta</taxon>
    </lineage>
</organism>
<evidence type="ECO:0000256" key="1">
    <source>
        <dbReference type="ARBA" id="ARBA00022441"/>
    </source>
</evidence>
<dbReference type="Gene3D" id="3.30.710.10">
    <property type="entry name" value="Potassium Channel Kv1.1, Chain A"/>
    <property type="match status" value="1"/>
</dbReference>
<dbReference type="GO" id="GO:0003779">
    <property type="term" value="F:actin binding"/>
    <property type="evidence" value="ECO:0007669"/>
    <property type="project" value="UniProtKB-KW"/>
</dbReference>
<gene>
    <name evidence="4" type="primary">IPP</name>
    <name evidence="4" type="ORF">EVAR_34122_1</name>
</gene>
<dbReference type="Proteomes" id="UP000299102">
    <property type="component" value="Unassembled WGS sequence"/>
</dbReference>
<accession>A0A4C1WIQ2</accession>